<dbReference type="AlphaFoldDB" id="A0A228HMG1"/>
<dbReference type="Proteomes" id="UP000494261">
    <property type="component" value="Unassembled WGS sequence"/>
</dbReference>
<evidence type="ECO:0000313" key="2">
    <source>
        <dbReference type="EMBL" id="VWB74647.1"/>
    </source>
</evidence>
<organism evidence="1 3">
    <name type="scientific">Burkholderia aenigmatica</name>
    <dbReference type="NCBI Taxonomy" id="2015348"/>
    <lineage>
        <taxon>Bacteria</taxon>
        <taxon>Pseudomonadati</taxon>
        <taxon>Pseudomonadota</taxon>
        <taxon>Betaproteobacteria</taxon>
        <taxon>Burkholderiales</taxon>
        <taxon>Burkholderiaceae</taxon>
        <taxon>Burkholderia</taxon>
        <taxon>Burkholderia cepacia complex</taxon>
    </lineage>
</organism>
<dbReference type="GeneID" id="99665051"/>
<accession>A0A6P2LYV9</accession>
<dbReference type="EMBL" id="NKFA01000045">
    <property type="protein sequence ID" value="OXI31075.1"/>
    <property type="molecule type" value="Genomic_DNA"/>
</dbReference>
<protein>
    <submittedName>
        <fullName evidence="1">Uncharacterized protein</fullName>
    </submittedName>
</protein>
<reference evidence="2 4" key="4">
    <citation type="submission" date="2019-09" db="EMBL/GenBank/DDBJ databases">
        <authorList>
            <person name="Depoorter E."/>
        </authorList>
    </citation>
    <scope>NUCLEOTIDE SEQUENCE [LARGE SCALE GENOMIC DNA]</scope>
    <source>
        <strain evidence="2">LMG 13014</strain>
    </source>
</reference>
<evidence type="ECO:0000313" key="1">
    <source>
        <dbReference type="EMBL" id="OXI31075.1"/>
    </source>
</evidence>
<evidence type="ECO:0000313" key="3">
    <source>
        <dbReference type="Proteomes" id="UP000214600"/>
    </source>
</evidence>
<reference evidence="1 3" key="3">
    <citation type="submission" date="2017-08" db="EMBL/GenBank/DDBJ databases">
        <title>WGS of novel Burkholderia cepaca complex species.</title>
        <authorList>
            <person name="Lipuma J."/>
            <person name="Spilker T."/>
        </authorList>
    </citation>
    <scope>NUCLEOTIDE SEQUENCE [LARGE SCALE GENOMIC DNA]</scope>
    <source>
        <strain evidence="1 3">AU17325</strain>
    </source>
</reference>
<dbReference type="OrthoDB" id="9157403at2"/>
<sequence length="253" mass="27315">MLKFAMPPIAAKALNISGEAGPEIEAHGKLPEDEPAIESYCQQVCGGGECGTGTVCQHGIDPTTELPVVSFDGKLPERKVSLASMSLKFQLPDDFGAGWDYRRVICYPQGHAYAGSYDRDEIGNFAHDALGRIEGLSESALYVGANCNATFEVDSLAEANGIETALQRIVDAFPVRPERHIDIRGANHWDSRVSEYFDDQENSVVEDVPFRAYLVQHVPLSSEHAAIDGASTDDVLAEYGICAKASASISPRP</sequence>
<reference evidence="1" key="2">
    <citation type="submission" date="2017-06" db="EMBL/GenBank/DDBJ databases">
        <authorList>
            <person name="Kim H.J."/>
            <person name="Triplett B.A."/>
        </authorList>
    </citation>
    <scope>NUCLEOTIDE SEQUENCE [LARGE SCALE GENOMIC DNA]</scope>
    <source>
        <strain evidence="1">AU17325</strain>
    </source>
</reference>
<proteinExistence type="predicted"/>
<name>A0A228HMG1_9BURK</name>
<accession>A0A228HMG1</accession>
<dbReference type="Proteomes" id="UP000214600">
    <property type="component" value="Unassembled WGS sequence"/>
</dbReference>
<gene>
    <name evidence="2" type="ORF">BLA13014_03404</name>
    <name evidence="1" type="ORF">CFB84_42510</name>
</gene>
<reference evidence="3" key="1">
    <citation type="submission" date="2017-06" db="EMBL/GenBank/DDBJ databases">
        <authorList>
            <person name="LiPuma J."/>
            <person name="Spilker T."/>
        </authorList>
    </citation>
    <scope>NUCLEOTIDE SEQUENCE [LARGE SCALE GENOMIC DNA]</scope>
    <source>
        <strain evidence="3">AU17325</strain>
    </source>
</reference>
<evidence type="ECO:0000313" key="4">
    <source>
        <dbReference type="Proteomes" id="UP000494261"/>
    </source>
</evidence>
<dbReference type="RefSeq" id="WP_089454698.1">
    <property type="nucleotide sequence ID" value="NZ_CABVQC010000021.1"/>
</dbReference>
<dbReference type="EMBL" id="CABVQC010000021">
    <property type="protein sequence ID" value="VWB74647.1"/>
    <property type="molecule type" value="Genomic_DNA"/>
</dbReference>